<dbReference type="InterPro" id="IPR002397">
    <property type="entry name" value="Cyt_P450_B"/>
</dbReference>
<organism evidence="2 3">
    <name type="scientific">Yoonia maritima</name>
    <dbReference type="NCBI Taxonomy" id="1435347"/>
    <lineage>
        <taxon>Bacteria</taxon>
        <taxon>Pseudomonadati</taxon>
        <taxon>Pseudomonadota</taxon>
        <taxon>Alphaproteobacteria</taxon>
        <taxon>Rhodobacterales</taxon>
        <taxon>Paracoccaceae</taxon>
        <taxon>Yoonia</taxon>
    </lineage>
</organism>
<evidence type="ECO:0000313" key="3">
    <source>
        <dbReference type="Proteomes" id="UP000238007"/>
    </source>
</evidence>
<dbReference type="SUPFAM" id="SSF48264">
    <property type="entry name" value="Cytochrome P450"/>
    <property type="match status" value="1"/>
</dbReference>
<dbReference type="GO" id="GO:0020037">
    <property type="term" value="F:heme binding"/>
    <property type="evidence" value="ECO:0007669"/>
    <property type="project" value="InterPro"/>
</dbReference>
<dbReference type="AlphaFoldDB" id="A0A2T0VV88"/>
<dbReference type="GO" id="GO:0036199">
    <property type="term" value="F:cholest-4-en-3-one 26-monooxygenase activity"/>
    <property type="evidence" value="ECO:0007669"/>
    <property type="project" value="TreeGrafter"/>
</dbReference>
<evidence type="ECO:0000256" key="1">
    <source>
        <dbReference type="ARBA" id="ARBA00010617"/>
    </source>
</evidence>
<reference evidence="2 3" key="1">
    <citation type="submission" date="2018-03" db="EMBL/GenBank/DDBJ databases">
        <title>Genomic Encyclopedia of Archaeal and Bacterial Type Strains, Phase II (KMG-II): from individual species to whole genera.</title>
        <authorList>
            <person name="Goeker M."/>
        </authorList>
    </citation>
    <scope>NUCLEOTIDE SEQUENCE [LARGE SCALE GENOMIC DNA]</scope>
    <source>
        <strain evidence="2 3">DSM 101533</strain>
    </source>
</reference>
<dbReference type="PANTHER" id="PTHR46696">
    <property type="entry name" value="P450, PUTATIVE (EUROFUNG)-RELATED"/>
    <property type="match status" value="1"/>
</dbReference>
<proteinExistence type="inferred from homology"/>
<dbReference type="EMBL" id="PVTP01000012">
    <property type="protein sequence ID" value="PRY75530.1"/>
    <property type="molecule type" value="Genomic_DNA"/>
</dbReference>
<evidence type="ECO:0000313" key="2">
    <source>
        <dbReference type="EMBL" id="PRY75530.1"/>
    </source>
</evidence>
<comment type="caution">
    <text evidence="2">The sequence shown here is derived from an EMBL/GenBank/DDBJ whole genome shotgun (WGS) entry which is preliminary data.</text>
</comment>
<keyword evidence="3" id="KW-1185">Reference proteome</keyword>
<name>A0A2T0VV88_9RHOB</name>
<dbReference type="InterPro" id="IPR017972">
    <property type="entry name" value="Cyt_P450_CS"/>
</dbReference>
<accession>A0A2T0VV88</accession>
<dbReference type="InterPro" id="IPR036396">
    <property type="entry name" value="Cyt_P450_sf"/>
</dbReference>
<dbReference type="PRINTS" id="PR00359">
    <property type="entry name" value="BP450"/>
</dbReference>
<dbReference type="Proteomes" id="UP000238007">
    <property type="component" value="Unassembled WGS sequence"/>
</dbReference>
<dbReference type="RefSeq" id="WP_106358875.1">
    <property type="nucleotide sequence ID" value="NZ_PVTP01000012.1"/>
</dbReference>
<comment type="similarity">
    <text evidence="1">Belongs to the cytochrome P450 family.</text>
</comment>
<dbReference type="GO" id="GO:0005506">
    <property type="term" value="F:iron ion binding"/>
    <property type="evidence" value="ECO:0007669"/>
    <property type="project" value="InterPro"/>
</dbReference>
<sequence>MNQPNHCTKELNGAVWDPDCASWRIVEKQAAKECLRSPKFSNGARIEGLFQRALQGSNCTKSYPALRRFTKARLGLLDGAEHKKLRAALQPAFTQKSLAGLRPNLSRIAQKHANACAAHTRFDLLTTYIQPMVQQMLLELLEFPPGCWAKIERWAACQTRFYIGQPDPAAQKQVADAAQAAVLQYEAFFLAQAACRTDDPASPSLLSLLQALPRFASREREAELAAVCLNVLTAGYWPVVSALSTTIPLTLDQGKLHPDTPDENAALIDSALLQATPAQHVARVTTEQVTLASVKIKSGAQCLVSLSALTQDLSGSGPNSAFGLGPHYCLGSRLAQMMMEEAVTALFVACSNLEAEAPLSPSDPRSGLRHIPHFWLQNPQAQTP</sequence>
<dbReference type="PANTHER" id="PTHR46696:SF4">
    <property type="entry name" value="BIOTIN BIOSYNTHESIS CYTOCHROME P450"/>
    <property type="match status" value="1"/>
</dbReference>
<protein>
    <submittedName>
        <fullName evidence="2">Cytochrome P450</fullName>
    </submittedName>
</protein>
<dbReference type="OrthoDB" id="9801155at2"/>
<dbReference type="GO" id="GO:0008395">
    <property type="term" value="F:steroid hydroxylase activity"/>
    <property type="evidence" value="ECO:0007669"/>
    <property type="project" value="TreeGrafter"/>
</dbReference>
<dbReference type="PROSITE" id="PS00086">
    <property type="entry name" value="CYTOCHROME_P450"/>
    <property type="match status" value="1"/>
</dbReference>
<dbReference type="GO" id="GO:0006707">
    <property type="term" value="P:cholesterol catabolic process"/>
    <property type="evidence" value="ECO:0007669"/>
    <property type="project" value="TreeGrafter"/>
</dbReference>
<gene>
    <name evidence="2" type="ORF">CLV80_112117</name>
</gene>
<dbReference type="Gene3D" id="1.10.630.10">
    <property type="entry name" value="Cytochrome P450"/>
    <property type="match status" value="1"/>
</dbReference>